<sequence>MSDGFFHWYRSGWVPADAERIVQDLDAQGLRLHNPTTGLITQIASGPASWGEQMPVSRDQLMSNAALTNTGEVNFQLWLSGDTDVFTRIRRLNGGVTVAEFGLDGLSLEEQEHAIRAISRQIRADLTRCIGFVLDRQGTTEDVDWDAVIVHGTNHLDSWPDTLAVRPDISVRHPQLTAAKRTEMPPLILIGEILPVDGPEL</sequence>
<gene>
    <name evidence="1" type="ORF">ABB07_32390</name>
</gene>
<evidence type="ECO:0000313" key="2">
    <source>
        <dbReference type="Proteomes" id="UP000035366"/>
    </source>
</evidence>
<protein>
    <submittedName>
        <fullName evidence="1">Uncharacterized protein</fullName>
    </submittedName>
</protein>
<organism evidence="1 2">
    <name type="scientific">Streptomyces incarnatus</name>
    <dbReference type="NCBI Taxonomy" id="665007"/>
    <lineage>
        <taxon>Bacteria</taxon>
        <taxon>Bacillati</taxon>
        <taxon>Actinomycetota</taxon>
        <taxon>Actinomycetes</taxon>
        <taxon>Kitasatosporales</taxon>
        <taxon>Streptomycetaceae</taxon>
        <taxon>Streptomyces</taxon>
    </lineage>
</organism>
<keyword evidence="2" id="KW-1185">Reference proteome</keyword>
<evidence type="ECO:0000313" key="1">
    <source>
        <dbReference type="EMBL" id="AKJ14588.1"/>
    </source>
</evidence>
<reference evidence="1 2" key="1">
    <citation type="journal article" date="2015" name="ISME J.">
        <title>Draft Genome Sequence of Streptomyces incarnatus NRRL8089, which Produces the Nucleoside Antibiotic Sinefungin.</title>
        <authorList>
            <person name="Oshima K."/>
            <person name="Hattori M."/>
            <person name="Shimizu H."/>
            <person name="Fukuda K."/>
            <person name="Nemoto M."/>
            <person name="Inagaki K."/>
            <person name="Tamura T."/>
        </authorList>
    </citation>
    <scope>NUCLEOTIDE SEQUENCE [LARGE SCALE GENOMIC DNA]</scope>
    <source>
        <strain evidence="1 2">NRRL 8089</strain>
    </source>
</reference>
<dbReference type="Proteomes" id="UP000035366">
    <property type="component" value="Chromosome"/>
</dbReference>
<proteinExistence type="predicted"/>
<dbReference type="RefSeq" id="WP_208902116.1">
    <property type="nucleotide sequence ID" value="NZ_CP011497.1"/>
</dbReference>
<accession>A0ABM5TTZ2</accession>
<name>A0ABM5TTZ2_9ACTN</name>
<dbReference type="EMBL" id="CP011497">
    <property type="protein sequence ID" value="AKJ14588.1"/>
    <property type="molecule type" value="Genomic_DNA"/>
</dbReference>